<dbReference type="Gene3D" id="3.30.470.20">
    <property type="entry name" value="ATP-grasp fold, B domain"/>
    <property type="match status" value="1"/>
</dbReference>
<sequence length="352" mass="37037">MAIEPGPGGHVPMVWSRTNQLIAAAAAELGARAEPLGREHTDYFMRLSHGDRSAIVSKTRSPFLTQVAQGLANNKHLSRELLRARGLPCAEGVLVDEAGDIAGPAVRALLARHGRLVVKPNWGNRGVGVATDVRDLATLARARERARAIDLDEEVLVEPFIAGTNLRVAVIGGQALAAVEVVRPKLQAGRSAAAQVAALNRDPQRGTWSAPSLCPIDQIEADEDLAGHLEVYELDLEAAIPDGREVEITGDELAVIDRTDAVHPEWLAVAASACDLLGVDVGGVDLRGPLAAFAGPPAAAQGSALLLEVNVVPALHLHALPTEGRARPVFAAFVAYCLQLPGAPPPRAQVRV</sequence>
<protein>
    <recommendedName>
        <fullName evidence="2">ATP-grasp domain-containing protein</fullName>
    </recommendedName>
</protein>
<dbReference type="InterPro" id="IPR011761">
    <property type="entry name" value="ATP-grasp"/>
</dbReference>
<dbReference type="RefSeq" id="WP_272008103.1">
    <property type="nucleotide sequence ID" value="NZ_JAQNDN010000024.1"/>
</dbReference>
<dbReference type="PROSITE" id="PS50975">
    <property type="entry name" value="ATP_GRASP"/>
    <property type="match status" value="1"/>
</dbReference>
<organism evidence="3 4">
    <name type="scientific">Nannocystis radixulma</name>
    <dbReference type="NCBI Taxonomy" id="2995305"/>
    <lineage>
        <taxon>Bacteria</taxon>
        <taxon>Pseudomonadati</taxon>
        <taxon>Myxococcota</taxon>
        <taxon>Polyangia</taxon>
        <taxon>Nannocystales</taxon>
        <taxon>Nannocystaceae</taxon>
        <taxon>Nannocystis</taxon>
    </lineage>
</organism>
<name>A0ABT5BJ20_9BACT</name>
<dbReference type="EMBL" id="JAQNDN010000024">
    <property type="protein sequence ID" value="MDC0674128.1"/>
    <property type="molecule type" value="Genomic_DNA"/>
</dbReference>
<dbReference type="SUPFAM" id="SSF56059">
    <property type="entry name" value="Glutathione synthetase ATP-binding domain-like"/>
    <property type="match status" value="1"/>
</dbReference>
<evidence type="ECO:0000313" key="4">
    <source>
        <dbReference type="Proteomes" id="UP001217838"/>
    </source>
</evidence>
<evidence type="ECO:0000256" key="1">
    <source>
        <dbReference type="PROSITE-ProRule" id="PRU00409"/>
    </source>
</evidence>
<reference evidence="3 4" key="1">
    <citation type="submission" date="2022-11" db="EMBL/GenBank/DDBJ databases">
        <title>Minimal conservation of predation-associated metabolite biosynthetic gene clusters underscores biosynthetic potential of Myxococcota including descriptions for ten novel species: Archangium lansinium sp. nov., Myxococcus landrumus sp. nov., Nannocystis bai.</title>
        <authorList>
            <person name="Ahearne A."/>
            <person name="Stevens C."/>
            <person name="Dowd S."/>
        </authorList>
    </citation>
    <scope>NUCLEOTIDE SEQUENCE [LARGE SCALE GENOMIC DNA]</scope>
    <source>
        <strain evidence="3 4">NCELM</strain>
    </source>
</reference>
<dbReference type="Proteomes" id="UP001217838">
    <property type="component" value="Unassembled WGS sequence"/>
</dbReference>
<evidence type="ECO:0000259" key="2">
    <source>
        <dbReference type="PROSITE" id="PS50975"/>
    </source>
</evidence>
<evidence type="ECO:0000313" key="3">
    <source>
        <dbReference type="EMBL" id="MDC0674128.1"/>
    </source>
</evidence>
<keyword evidence="1" id="KW-0067">ATP-binding</keyword>
<gene>
    <name evidence="3" type="ORF">POL58_40650</name>
</gene>
<proteinExistence type="predicted"/>
<keyword evidence="1" id="KW-0547">Nucleotide-binding</keyword>
<comment type="caution">
    <text evidence="3">The sequence shown here is derived from an EMBL/GenBank/DDBJ whole genome shotgun (WGS) entry which is preliminary data.</text>
</comment>
<accession>A0ABT5BJ20</accession>
<feature type="domain" description="ATP-grasp" evidence="2">
    <location>
        <begin position="79"/>
        <end position="338"/>
    </location>
</feature>
<keyword evidence="4" id="KW-1185">Reference proteome</keyword>